<feature type="region of interest" description="Disordered" evidence="1">
    <location>
        <begin position="18"/>
        <end position="60"/>
    </location>
</feature>
<name>A0ABR1WHY7_9PEZI</name>
<dbReference type="Gene3D" id="3.30.1120.10">
    <property type="match status" value="1"/>
</dbReference>
<organism evidence="2 3">
    <name type="scientific">Apiospora saccharicola</name>
    <dbReference type="NCBI Taxonomy" id="335842"/>
    <lineage>
        <taxon>Eukaryota</taxon>
        <taxon>Fungi</taxon>
        <taxon>Dikarya</taxon>
        <taxon>Ascomycota</taxon>
        <taxon>Pezizomycotina</taxon>
        <taxon>Sordariomycetes</taxon>
        <taxon>Xylariomycetidae</taxon>
        <taxon>Amphisphaeriales</taxon>
        <taxon>Apiosporaceae</taxon>
        <taxon>Apiospora</taxon>
    </lineage>
</organism>
<evidence type="ECO:0000256" key="1">
    <source>
        <dbReference type="SAM" id="MobiDB-lite"/>
    </source>
</evidence>
<feature type="compositionally biased region" description="Polar residues" evidence="1">
    <location>
        <begin position="18"/>
        <end position="27"/>
    </location>
</feature>
<proteinExistence type="predicted"/>
<protein>
    <submittedName>
        <fullName evidence="2">Arylsulfatase</fullName>
    </submittedName>
</protein>
<dbReference type="EMBL" id="JAQQWM010000001">
    <property type="protein sequence ID" value="KAK8083063.1"/>
    <property type="molecule type" value="Genomic_DNA"/>
</dbReference>
<feature type="compositionally biased region" description="Gly residues" evidence="1">
    <location>
        <begin position="29"/>
        <end position="43"/>
    </location>
</feature>
<gene>
    <name evidence="2" type="ORF">PG996_001844</name>
</gene>
<keyword evidence="3" id="KW-1185">Reference proteome</keyword>
<comment type="caution">
    <text evidence="2">The sequence shown here is derived from an EMBL/GenBank/DDBJ whole genome shotgun (WGS) entry which is preliminary data.</text>
</comment>
<feature type="region of interest" description="Disordered" evidence="1">
    <location>
        <begin position="93"/>
        <end position="114"/>
    </location>
</feature>
<accession>A0ABR1WHY7</accession>
<dbReference type="Proteomes" id="UP001446871">
    <property type="component" value="Unassembled WGS sequence"/>
</dbReference>
<sequence>MDILQTILDLAGVQLRSSPERLQSSECSGHGGLGAAGRHGGPPVGLEGAAIQPPKGPGSWELDELSTDLGEVHDLAASRPGGLRVILHHYETETSDGGVKKRKAEELVNGGPKQ</sequence>
<evidence type="ECO:0000313" key="2">
    <source>
        <dbReference type="EMBL" id="KAK8083063.1"/>
    </source>
</evidence>
<reference evidence="2 3" key="1">
    <citation type="submission" date="2023-01" db="EMBL/GenBank/DDBJ databases">
        <title>Analysis of 21 Apiospora genomes using comparative genomics revels a genus with tremendous synthesis potential of carbohydrate active enzymes and secondary metabolites.</title>
        <authorList>
            <person name="Sorensen T."/>
        </authorList>
    </citation>
    <scope>NUCLEOTIDE SEQUENCE [LARGE SCALE GENOMIC DNA]</scope>
    <source>
        <strain evidence="2 3">CBS 83171</strain>
    </source>
</reference>
<evidence type="ECO:0000313" key="3">
    <source>
        <dbReference type="Proteomes" id="UP001446871"/>
    </source>
</evidence>